<dbReference type="GO" id="GO:0005524">
    <property type="term" value="F:ATP binding"/>
    <property type="evidence" value="ECO:0007669"/>
    <property type="project" value="UniProtKB-KW"/>
</dbReference>
<evidence type="ECO:0000256" key="7">
    <source>
        <dbReference type="ARBA" id="ARBA00025781"/>
    </source>
</evidence>
<organism evidence="8 9">
    <name type="scientific">Eragrostis curvula</name>
    <name type="common">weeping love grass</name>
    <dbReference type="NCBI Taxonomy" id="38414"/>
    <lineage>
        <taxon>Eukaryota</taxon>
        <taxon>Viridiplantae</taxon>
        <taxon>Streptophyta</taxon>
        <taxon>Embryophyta</taxon>
        <taxon>Tracheophyta</taxon>
        <taxon>Spermatophyta</taxon>
        <taxon>Magnoliopsida</taxon>
        <taxon>Liliopsida</taxon>
        <taxon>Poales</taxon>
        <taxon>Poaceae</taxon>
        <taxon>PACMAD clade</taxon>
        <taxon>Chloridoideae</taxon>
        <taxon>Eragrostideae</taxon>
        <taxon>Eragrostidinae</taxon>
        <taxon>Eragrostis</taxon>
    </lineage>
</organism>
<proteinExistence type="inferred from homology"/>
<evidence type="ECO:0000256" key="5">
    <source>
        <dbReference type="ARBA" id="ARBA00022840"/>
    </source>
</evidence>
<evidence type="ECO:0000256" key="2">
    <source>
        <dbReference type="ARBA" id="ARBA00022528"/>
    </source>
</evidence>
<gene>
    <name evidence="8" type="ORF">EJB05_07211</name>
</gene>
<dbReference type="Gramene" id="TVU47605">
    <property type="protein sequence ID" value="TVU47605"/>
    <property type="gene ID" value="EJB05_07211"/>
</dbReference>
<dbReference type="AlphaFoldDB" id="A0A5J9WI09"/>
<dbReference type="GO" id="GO:0009570">
    <property type="term" value="C:chloroplast stroma"/>
    <property type="evidence" value="ECO:0007669"/>
    <property type="project" value="UniProtKB-SubCell"/>
</dbReference>
<name>A0A5J9WI09_9POAL</name>
<comment type="caution">
    <text evidence="8">The sequence shown here is derived from an EMBL/GenBank/DDBJ whole genome shotgun (WGS) entry which is preliminary data.</text>
</comment>
<keyword evidence="3" id="KW-0934">Plastid</keyword>
<keyword evidence="2" id="KW-0150">Chloroplast</keyword>
<dbReference type="PANTHER" id="PTHR32429">
    <property type="match status" value="1"/>
</dbReference>
<evidence type="ECO:0000256" key="3">
    <source>
        <dbReference type="ARBA" id="ARBA00022640"/>
    </source>
</evidence>
<keyword evidence="5" id="KW-0067">ATP-binding</keyword>
<comment type="function">
    <text evidence="6">Activation of RuBisCO (ribulose-1,5-bisphosphate carboxylase/oxygenase; EC 4.1.1.39) involves the ATP-dependent carboxylation of the epsilon-amino group of lysine leading to a carbamate structure.</text>
</comment>
<sequence length="68" mass="7455">MCSCRRTPVAVTKNDVSTLYAPLGRDGRMDKFYWAPVRADRVGVCTGIFRGDGICCDVVVRLVDAFPG</sequence>
<dbReference type="PANTHER" id="PTHR32429:SF32">
    <property type="entry name" value="RIBULOSE BISPHOSPHATE CARBOXYLASE_OXYGENASE ACTIVASE, CHLOROPLASTIC"/>
    <property type="match status" value="1"/>
</dbReference>
<evidence type="ECO:0000256" key="1">
    <source>
        <dbReference type="ARBA" id="ARBA00004470"/>
    </source>
</evidence>
<reference evidence="8 9" key="1">
    <citation type="journal article" date="2019" name="Sci. Rep.">
        <title>A high-quality genome of Eragrostis curvula grass provides insights into Poaceae evolution and supports new strategies to enhance forage quality.</title>
        <authorList>
            <person name="Carballo J."/>
            <person name="Santos B.A.C.M."/>
            <person name="Zappacosta D."/>
            <person name="Garbus I."/>
            <person name="Selva J.P."/>
            <person name="Gallo C.A."/>
            <person name="Diaz A."/>
            <person name="Albertini E."/>
            <person name="Caccamo M."/>
            <person name="Echenique V."/>
        </authorList>
    </citation>
    <scope>NUCLEOTIDE SEQUENCE [LARGE SCALE GENOMIC DNA]</scope>
    <source>
        <strain evidence="9">cv. Victoria</strain>
        <tissue evidence="8">Leaf</tissue>
    </source>
</reference>
<protein>
    <submittedName>
        <fullName evidence="8">Uncharacterized protein</fullName>
    </submittedName>
</protein>
<feature type="non-terminal residue" evidence="8">
    <location>
        <position position="1"/>
    </location>
</feature>
<dbReference type="OrthoDB" id="1710010at2759"/>
<dbReference type="GO" id="GO:0009579">
    <property type="term" value="C:thylakoid"/>
    <property type="evidence" value="ECO:0007669"/>
    <property type="project" value="TreeGrafter"/>
</dbReference>
<keyword evidence="9" id="KW-1185">Reference proteome</keyword>
<keyword evidence="4" id="KW-0547">Nucleotide-binding</keyword>
<evidence type="ECO:0000313" key="8">
    <source>
        <dbReference type="EMBL" id="TVU47605.1"/>
    </source>
</evidence>
<comment type="similarity">
    <text evidence="7">Belongs to the RuBisCO activase family.</text>
</comment>
<comment type="subcellular location">
    <subcellularLocation>
        <location evidence="1">Plastid</location>
        <location evidence="1">Chloroplast stroma</location>
    </subcellularLocation>
</comment>
<accession>A0A5J9WI09</accession>
<dbReference type="EMBL" id="RWGY01000004">
    <property type="protein sequence ID" value="TVU47605.1"/>
    <property type="molecule type" value="Genomic_DNA"/>
</dbReference>
<evidence type="ECO:0000256" key="4">
    <source>
        <dbReference type="ARBA" id="ARBA00022741"/>
    </source>
</evidence>
<dbReference type="InterPro" id="IPR044960">
    <property type="entry name" value="RCA-like"/>
</dbReference>
<evidence type="ECO:0000256" key="6">
    <source>
        <dbReference type="ARBA" id="ARBA00025556"/>
    </source>
</evidence>
<dbReference type="Proteomes" id="UP000324897">
    <property type="component" value="Chromosome 5"/>
</dbReference>
<evidence type="ECO:0000313" key="9">
    <source>
        <dbReference type="Proteomes" id="UP000324897"/>
    </source>
</evidence>